<dbReference type="VEuPathDB" id="TrichDB:TVAGG3_0989930"/>
<protein>
    <recommendedName>
        <fullName evidence="3">DUF3447 domain-containing protein</fullName>
    </recommendedName>
</protein>
<dbReference type="InterPro" id="IPR052457">
    <property type="entry name" value="Ankyrin-DD_containing_protein"/>
</dbReference>
<dbReference type="SUPFAM" id="SSF48403">
    <property type="entry name" value="Ankyrin repeat"/>
    <property type="match status" value="1"/>
</dbReference>
<dbReference type="KEGG" id="tva:4775860"/>
<evidence type="ECO:0000313" key="2">
    <source>
        <dbReference type="Proteomes" id="UP000001542"/>
    </source>
</evidence>
<dbReference type="SMR" id="A2DNZ3"/>
<name>A2DNZ3_TRIV3</name>
<dbReference type="EMBL" id="DS113225">
    <property type="protein sequence ID" value="EAY17842.1"/>
    <property type="molecule type" value="Genomic_DNA"/>
</dbReference>
<dbReference type="RefSeq" id="XP_001329977.1">
    <property type="nucleotide sequence ID" value="XM_001329942.1"/>
</dbReference>
<reference evidence="1" key="2">
    <citation type="journal article" date="2007" name="Science">
        <title>Draft genome sequence of the sexually transmitted pathogen Trichomonas vaginalis.</title>
        <authorList>
            <person name="Carlton J.M."/>
            <person name="Hirt R.P."/>
            <person name="Silva J.C."/>
            <person name="Delcher A.L."/>
            <person name="Schatz M."/>
            <person name="Zhao Q."/>
            <person name="Wortman J.R."/>
            <person name="Bidwell S.L."/>
            <person name="Alsmark U.C.M."/>
            <person name="Besteiro S."/>
            <person name="Sicheritz-Ponten T."/>
            <person name="Noel C.J."/>
            <person name="Dacks J.B."/>
            <person name="Foster P.G."/>
            <person name="Simillion C."/>
            <person name="Van de Peer Y."/>
            <person name="Miranda-Saavedra D."/>
            <person name="Barton G.J."/>
            <person name="Westrop G.D."/>
            <person name="Mueller S."/>
            <person name="Dessi D."/>
            <person name="Fiori P.L."/>
            <person name="Ren Q."/>
            <person name="Paulsen I."/>
            <person name="Zhang H."/>
            <person name="Bastida-Corcuera F.D."/>
            <person name="Simoes-Barbosa A."/>
            <person name="Brown M.T."/>
            <person name="Hayes R.D."/>
            <person name="Mukherjee M."/>
            <person name="Okumura C.Y."/>
            <person name="Schneider R."/>
            <person name="Smith A.J."/>
            <person name="Vanacova S."/>
            <person name="Villalvazo M."/>
            <person name="Haas B.J."/>
            <person name="Pertea M."/>
            <person name="Feldblyum T.V."/>
            <person name="Utterback T.R."/>
            <person name="Shu C.L."/>
            <person name="Osoegawa K."/>
            <person name="de Jong P.J."/>
            <person name="Hrdy I."/>
            <person name="Horvathova L."/>
            <person name="Zubacova Z."/>
            <person name="Dolezal P."/>
            <person name="Malik S.B."/>
            <person name="Logsdon J.M. Jr."/>
            <person name="Henze K."/>
            <person name="Gupta A."/>
            <person name="Wang C.C."/>
            <person name="Dunne R.L."/>
            <person name="Upcroft J.A."/>
            <person name="Upcroft P."/>
            <person name="White O."/>
            <person name="Salzberg S.L."/>
            <person name="Tang P."/>
            <person name="Chiu C.-H."/>
            <person name="Lee Y.-S."/>
            <person name="Embley T.M."/>
            <person name="Coombs G.H."/>
            <person name="Mottram J.C."/>
            <person name="Tachezy J."/>
            <person name="Fraser-Liggett C.M."/>
            <person name="Johnson P.J."/>
        </authorList>
    </citation>
    <scope>NUCLEOTIDE SEQUENCE [LARGE SCALE GENOMIC DNA]</scope>
    <source>
        <strain evidence="1">G3</strain>
    </source>
</reference>
<dbReference type="Proteomes" id="UP000001542">
    <property type="component" value="Unassembled WGS sequence"/>
</dbReference>
<organism evidence="1 2">
    <name type="scientific">Trichomonas vaginalis (strain ATCC PRA-98 / G3)</name>
    <dbReference type="NCBI Taxonomy" id="412133"/>
    <lineage>
        <taxon>Eukaryota</taxon>
        <taxon>Metamonada</taxon>
        <taxon>Parabasalia</taxon>
        <taxon>Trichomonadida</taxon>
        <taxon>Trichomonadidae</taxon>
        <taxon>Trichomonas</taxon>
    </lineage>
</organism>
<accession>A2DNZ3</accession>
<dbReference type="InterPro" id="IPR036770">
    <property type="entry name" value="Ankyrin_rpt-contain_sf"/>
</dbReference>
<dbReference type="InParanoid" id="A2DNZ3"/>
<evidence type="ECO:0000313" key="1">
    <source>
        <dbReference type="EMBL" id="EAY17842.1"/>
    </source>
</evidence>
<reference evidence="1" key="1">
    <citation type="submission" date="2006-10" db="EMBL/GenBank/DDBJ databases">
        <authorList>
            <person name="Amadeo P."/>
            <person name="Zhao Q."/>
            <person name="Wortman J."/>
            <person name="Fraser-Liggett C."/>
            <person name="Carlton J."/>
        </authorList>
    </citation>
    <scope>NUCLEOTIDE SEQUENCE</scope>
    <source>
        <strain evidence="1">G3</strain>
    </source>
</reference>
<dbReference type="Pfam" id="PF12796">
    <property type="entry name" value="Ank_2"/>
    <property type="match status" value="1"/>
</dbReference>
<keyword evidence="2" id="KW-1185">Reference proteome</keyword>
<evidence type="ECO:0008006" key="3">
    <source>
        <dbReference type="Google" id="ProtNLM"/>
    </source>
</evidence>
<dbReference type="PANTHER" id="PTHR24125">
    <property type="entry name" value="ANKYRIN REPEAT AND DEATH DOMAIN-CONTAINING PROTEIN"/>
    <property type="match status" value="1"/>
</dbReference>
<dbReference type="InterPro" id="IPR002110">
    <property type="entry name" value="Ankyrin_rpt"/>
</dbReference>
<gene>
    <name evidence="1" type="ORF">TVAG_010660</name>
</gene>
<dbReference type="AlphaFoldDB" id="A2DNZ3"/>
<dbReference type="PANTHER" id="PTHR24125:SF5">
    <property type="entry name" value="ANKYRIN REPEAT PROTEIN"/>
    <property type="match status" value="1"/>
</dbReference>
<proteinExistence type="predicted"/>
<dbReference type="Gene3D" id="1.25.40.20">
    <property type="entry name" value="Ankyrin repeat-containing domain"/>
    <property type="match status" value="1"/>
</dbReference>
<dbReference type="VEuPathDB" id="TrichDB:TVAG_010660"/>
<sequence>MLDSYTSILESIKKDDIEEFESKLTPGFDFESKFNLPPDLIPDILKDGACWIHFIVHSGAVNIARLTLPNVNPKIVDENRRALIHFAAASNNSEMFTLVETFTSSRDILDADNFSVACYAVFSLEILEYLWMTGYEFRLLDLTYAAQIQACDGFNFIFDILYEEYEKVDITVFFLPLQSVKWQVAHKIYEHVTEKGLDLTNLKDPNGRTPLLHYFVYRNDFRMVKELIPFINDFDLRDSFGWTAYEIAAKNSFKNIIKAFDDFENKKKQI</sequence>